<reference evidence="3" key="1">
    <citation type="journal article" date="2009" name="Genome Res.">
        <title>Comparative genomic analyses of the human fungal pathogens Coccidioides and their relatives.</title>
        <authorList>
            <person name="Sharpton T.J."/>
            <person name="Stajich J.E."/>
            <person name="Rounsley S.D."/>
            <person name="Gardner M.J."/>
            <person name="Wortman J.R."/>
            <person name="Jordar V.S."/>
            <person name="Maiti R."/>
            <person name="Kodira C.D."/>
            <person name="Neafsey D.E."/>
            <person name="Zeng Q."/>
            <person name="Hung C.-Y."/>
            <person name="McMahan C."/>
            <person name="Muszewska A."/>
            <person name="Grynberg M."/>
            <person name="Mandel M.A."/>
            <person name="Kellner E.M."/>
            <person name="Barker B.M."/>
            <person name="Galgiani J.N."/>
            <person name="Orbach M.J."/>
            <person name="Kirkland T.N."/>
            <person name="Cole G.T."/>
            <person name="Henn M.R."/>
            <person name="Birren B.W."/>
            <person name="Taylor J.W."/>
        </authorList>
    </citation>
    <scope>NUCLEOTIDE SEQUENCE [LARGE SCALE GENOMIC DNA]</scope>
    <source>
        <strain evidence="3">UAMH 1704</strain>
    </source>
</reference>
<evidence type="ECO:0000313" key="2">
    <source>
        <dbReference type="EMBL" id="EEP75684.1"/>
    </source>
</evidence>
<dbReference type="AlphaFoldDB" id="C4JEA8"/>
<dbReference type="HOGENOM" id="CLU_2887511_0_0_1"/>
<organism evidence="2 3">
    <name type="scientific">Uncinocarpus reesii (strain UAMH 1704)</name>
    <dbReference type="NCBI Taxonomy" id="336963"/>
    <lineage>
        <taxon>Eukaryota</taxon>
        <taxon>Fungi</taxon>
        <taxon>Dikarya</taxon>
        <taxon>Ascomycota</taxon>
        <taxon>Pezizomycotina</taxon>
        <taxon>Eurotiomycetes</taxon>
        <taxon>Eurotiomycetidae</taxon>
        <taxon>Onygenales</taxon>
        <taxon>Onygenaceae</taxon>
        <taxon>Uncinocarpus</taxon>
    </lineage>
</organism>
<dbReference type="EMBL" id="CH476615">
    <property type="protein sequence ID" value="EEP75684.1"/>
    <property type="molecule type" value="Genomic_DNA"/>
</dbReference>
<dbReference type="KEGG" id="ure:UREG_00530"/>
<name>C4JEA8_UNCRE</name>
<gene>
    <name evidence="2" type="ORF">UREG_00530</name>
</gene>
<evidence type="ECO:0000313" key="3">
    <source>
        <dbReference type="Proteomes" id="UP000002058"/>
    </source>
</evidence>
<dbReference type="GeneID" id="8439451"/>
<dbReference type="VEuPathDB" id="FungiDB:UREG_00530"/>
<keyword evidence="3" id="KW-1185">Reference proteome</keyword>
<dbReference type="InParanoid" id="C4JEA8"/>
<sequence>MLKKREIFGVAYVRARLLWDCCGWWLVGLSVAERERREEAEGGREERNKKKEKENKQDENREQ</sequence>
<dbReference type="RefSeq" id="XP_002541017.1">
    <property type="nucleotide sequence ID" value="XM_002540971.1"/>
</dbReference>
<dbReference type="Proteomes" id="UP000002058">
    <property type="component" value="Unassembled WGS sequence"/>
</dbReference>
<protein>
    <submittedName>
        <fullName evidence="2">Uncharacterized protein</fullName>
    </submittedName>
</protein>
<proteinExistence type="predicted"/>
<feature type="region of interest" description="Disordered" evidence="1">
    <location>
        <begin position="34"/>
        <end position="63"/>
    </location>
</feature>
<evidence type="ECO:0000256" key="1">
    <source>
        <dbReference type="SAM" id="MobiDB-lite"/>
    </source>
</evidence>
<accession>C4JEA8</accession>